<dbReference type="GeneID" id="18503036"/>
<organism evidence="1 2">
    <name type="scientific">Rhizobium phage vB_RglS_P106B</name>
    <dbReference type="NCBI Taxonomy" id="1458697"/>
    <lineage>
        <taxon>Viruses</taxon>
        <taxon>Duplodnaviria</taxon>
        <taxon>Heunggongvirae</taxon>
        <taxon>Uroviricota</taxon>
        <taxon>Caudoviricetes</taxon>
        <taxon>Rigallicvirus</taxon>
        <taxon>Rigallicvirus P106B</taxon>
    </lineage>
</organism>
<sequence length="87" mass="10037">MWFLKVKFPMFPSEYWIYTVKHATMPHVVEHFFSLDALKAEAFPMVEIELMKRAIQGAYPGTVATPVECSSNKILTADMKRILNLTE</sequence>
<gene>
    <name evidence="1" type="ORF">P106B_90</name>
</gene>
<proteinExistence type="predicted"/>
<dbReference type="KEGG" id="vg:18503036"/>
<evidence type="ECO:0000313" key="1">
    <source>
        <dbReference type="EMBL" id="AHJ10773.1"/>
    </source>
</evidence>
<name>W6E9U5_9CAUD</name>
<keyword evidence="2" id="KW-1185">Reference proteome</keyword>
<dbReference type="RefSeq" id="YP_009006016.1">
    <property type="nucleotide sequence ID" value="NC_023566.1"/>
</dbReference>
<protein>
    <submittedName>
        <fullName evidence="1">Uncharacterized protein</fullName>
    </submittedName>
</protein>
<evidence type="ECO:0000313" key="2">
    <source>
        <dbReference type="Proteomes" id="UP000019367"/>
    </source>
</evidence>
<accession>W6E9U5</accession>
<dbReference type="EMBL" id="KF977490">
    <property type="protein sequence ID" value="AHJ10773.1"/>
    <property type="molecule type" value="Genomic_DNA"/>
</dbReference>
<dbReference type="Proteomes" id="UP000019367">
    <property type="component" value="Segment"/>
</dbReference>
<reference evidence="1 2" key="1">
    <citation type="journal article" date="2015" name="Microbiology">
        <title>Genomic and phenotypic characterization of Rhizobium gallicum phage vB_RglS_P106B.</title>
        <authorList>
            <person name="Halmillawewa A.P."/>
            <person name="Restrepo-Cordoba M."/>
            <person name="Yost C.K."/>
            <person name="Hynes M.F."/>
        </authorList>
    </citation>
    <scope>NUCLEOTIDE SEQUENCE [LARGE SCALE GENOMIC DNA]</scope>
</reference>